<evidence type="ECO:0000313" key="3">
    <source>
        <dbReference type="Proteomes" id="UP000824540"/>
    </source>
</evidence>
<keyword evidence="3" id="KW-1185">Reference proteome</keyword>
<organism evidence="2 3">
    <name type="scientific">Albula glossodonta</name>
    <name type="common">roundjaw bonefish</name>
    <dbReference type="NCBI Taxonomy" id="121402"/>
    <lineage>
        <taxon>Eukaryota</taxon>
        <taxon>Metazoa</taxon>
        <taxon>Chordata</taxon>
        <taxon>Craniata</taxon>
        <taxon>Vertebrata</taxon>
        <taxon>Euteleostomi</taxon>
        <taxon>Actinopterygii</taxon>
        <taxon>Neopterygii</taxon>
        <taxon>Teleostei</taxon>
        <taxon>Albuliformes</taxon>
        <taxon>Albulidae</taxon>
        <taxon>Albula</taxon>
    </lineage>
</organism>
<comment type="caution">
    <text evidence="2">The sequence shown here is derived from an EMBL/GenBank/DDBJ whole genome shotgun (WGS) entry which is preliminary data.</text>
</comment>
<evidence type="ECO:0000256" key="1">
    <source>
        <dbReference type="SAM" id="MobiDB-lite"/>
    </source>
</evidence>
<dbReference type="AlphaFoldDB" id="A0A8T2P3P5"/>
<proteinExistence type="predicted"/>
<dbReference type="EMBL" id="JAFBMS010000014">
    <property type="protein sequence ID" value="KAG9347185.1"/>
    <property type="molecule type" value="Genomic_DNA"/>
</dbReference>
<reference evidence="2" key="1">
    <citation type="thesis" date="2021" institute="BYU ScholarsArchive" country="Provo, UT, USA">
        <title>Applications of and Algorithms for Genome Assembly and Genomic Analyses with an Emphasis on Marine Teleosts.</title>
        <authorList>
            <person name="Pickett B.D."/>
        </authorList>
    </citation>
    <scope>NUCLEOTIDE SEQUENCE</scope>
    <source>
        <strain evidence="2">HI-2016</strain>
    </source>
</reference>
<name>A0A8T2P3P5_9TELE</name>
<protein>
    <submittedName>
        <fullName evidence="2">Uncharacterized protein</fullName>
    </submittedName>
</protein>
<feature type="compositionally biased region" description="Basic and acidic residues" evidence="1">
    <location>
        <begin position="41"/>
        <end position="64"/>
    </location>
</feature>
<gene>
    <name evidence="2" type="ORF">JZ751_006112</name>
</gene>
<sequence>MYTLQTEAVSAGQQCRFSWRASLEELPQLTAKDARAGVTTREQERDTDRYTCHDRGGTGGHRPETSAGPQHPANKSSSDCRPPTPQHCPGNRGSVAGKQ</sequence>
<accession>A0A8T2P3P5</accession>
<evidence type="ECO:0000313" key="2">
    <source>
        <dbReference type="EMBL" id="KAG9347185.1"/>
    </source>
</evidence>
<dbReference type="Proteomes" id="UP000824540">
    <property type="component" value="Unassembled WGS sequence"/>
</dbReference>
<feature type="region of interest" description="Disordered" evidence="1">
    <location>
        <begin position="26"/>
        <end position="99"/>
    </location>
</feature>